<comment type="caution">
    <text evidence="2">The sequence shown here is derived from an EMBL/GenBank/DDBJ whole genome shotgun (WGS) entry which is preliminary data.</text>
</comment>
<sequence>MSTTIAYDPVEQCAAYNRDDFIAAVASINAIGCGEDNAPVEQKSRWRLTEEEIVRAAITMIVVSLVSLIGLSAGAILTMG</sequence>
<dbReference type="RefSeq" id="WP_065121283.1">
    <property type="nucleotide sequence ID" value="NZ_LZKQ01000154.1"/>
</dbReference>
<feature type="transmembrane region" description="Helical" evidence="1">
    <location>
        <begin position="53"/>
        <end position="77"/>
    </location>
</feature>
<organism evidence="2 3">
    <name type="scientific">Mycobacterium asiaticum</name>
    <dbReference type="NCBI Taxonomy" id="1790"/>
    <lineage>
        <taxon>Bacteria</taxon>
        <taxon>Bacillati</taxon>
        <taxon>Actinomycetota</taxon>
        <taxon>Actinomycetes</taxon>
        <taxon>Mycobacteriales</taxon>
        <taxon>Mycobacteriaceae</taxon>
        <taxon>Mycobacterium</taxon>
    </lineage>
</organism>
<dbReference type="Proteomes" id="UP000093795">
    <property type="component" value="Unassembled WGS sequence"/>
</dbReference>
<keyword evidence="1" id="KW-1133">Transmembrane helix</keyword>
<evidence type="ECO:0000313" key="3">
    <source>
        <dbReference type="Proteomes" id="UP000093795"/>
    </source>
</evidence>
<dbReference type="EMBL" id="LZKQ01000154">
    <property type="protein sequence ID" value="OBI83253.1"/>
    <property type="molecule type" value="Genomic_DNA"/>
</dbReference>
<gene>
    <name evidence="2" type="ORF">A9X01_21135</name>
</gene>
<dbReference type="AlphaFoldDB" id="A0A1A3C9E9"/>
<keyword evidence="1" id="KW-0812">Transmembrane</keyword>
<accession>A0A1A3C9E9</accession>
<reference evidence="2 3" key="1">
    <citation type="submission" date="2016-06" db="EMBL/GenBank/DDBJ databases">
        <authorList>
            <person name="Kjaerup R.B."/>
            <person name="Dalgaard T.S."/>
            <person name="Juul-Madsen H.R."/>
        </authorList>
    </citation>
    <scope>NUCLEOTIDE SEQUENCE [LARGE SCALE GENOMIC DNA]</scope>
    <source>
        <strain evidence="2 3">1081914.2</strain>
    </source>
</reference>
<dbReference type="OrthoDB" id="4753656at2"/>
<evidence type="ECO:0000256" key="1">
    <source>
        <dbReference type="SAM" id="Phobius"/>
    </source>
</evidence>
<keyword evidence="1" id="KW-0472">Membrane</keyword>
<proteinExistence type="predicted"/>
<name>A0A1A3C9E9_MYCAS</name>
<protein>
    <submittedName>
        <fullName evidence="2">Uncharacterized protein</fullName>
    </submittedName>
</protein>
<evidence type="ECO:0000313" key="2">
    <source>
        <dbReference type="EMBL" id="OBI83253.1"/>
    </source>
</evidence>